<dbReference type="Proteomes" id="UP001151081">
    <property type="component" value="Unassembled WGS sequence"/>
</dbReference>
<dbReference type="AlphaFoldDB" id="A0A9X3X464"/>
<name>A0A9X3X464_9BACT</name>
<evidence type="ECO:0008006" key="3">
    <source>
        <dbReference type="Google" id="ProtNLM"/>
    </source>
</evidence>
<organism evidence="1 2">
    <name type="scientific">Polyangium jinanense</name>
    <dbReference type="NCBI Taxonomy" id="2829994"/>
    <lineage>
        <taxon>Bacteria</taxon>
        <taxon>Pseudomonadati</taxon>
        <taxon>Myxococcota</taxon>
        <taxon>Polyangia</taxon>
        <taxon>Polyangiales</taxon>
        <taxon>Polyangiaceae</taxon>
        <taxon>Polyangium</taxon>
    </lineage>
</organism>
<keyword evidence="2" id="KW-1185">Reference proteome</keyword>
<evidence type="ECO:0000313" key="1">
    <source>
        <dbReference type="EMBL" id="MDC3981086.1"/>
    </source>
</evidence>
<dbReference type="RefSeq" id="WP_272420109.1">
    <property type="nucleotide sequence ID" value="NZ_JAGTJJ010000004.1"/>
</dbReference>
<sequence>MKHIGWLLAALTLLCGCGSEIGPNQADGSDCNVLKDETACGPASYCDPGDRVNGRYPRRHTYGLTGDKSHVVGTCKPKGGPGAACMSSDACISKKCMHAAVEPVPESKGVCD</sequence>
<reference evidence="1 2" key="1">
    <citation type="submission" date="2021-04" db="EMBL/GenBank/DDBJ databases">
        <title>Genome analysis of Polyangium sp.</title>
        <authorList>
            <person name="Li Y."/>
            <person name="Wang J."/>
        </authorList>
    </citation>
    <scope>NUCLEOTIDE SEQUENCE [LARGE SCALE GENOMIC DNA]</scope>
    <source>
        <strain evidence="1 2">SDU14</strain>
    </source>
</reference>
<accession>A0A9X3X464</accession>
<proteinExistence type="predicted"/>
<evidence type="ECO:0000313" key="2">
    <source>
        <dbReference type="Proteomes" id="UP001151081"/>
    </source>
</evidence>
<protein>
    <recommendedName>
        <fullName evidence="3">Lipoprotein</fullName>
    </recommendedName>
</protein>
<gene>
    <name evidence="1" type="ORF">KEG57_11290</name>
</gene>
<dbReference type="PROSITE" id="PS51257">
    <property type="entry name" value="PROKAR_LIPOPROTEIN"/>
    <property type="match status" value="1"/>
</dbReference>
<dbReference type="EMBL" id="JAGTJJ010000004">
    <property type="protein sequence ID" value="MDC3981086.1"/>
    <property type="molecule type" value="Genomic_DNA"/>
</dbReference>
<comment type="caution">
    <text evidence="1">The sequence shown here is derived from an EMBL/GenBank/DDBJ whole genome shotgun (WGS) entry which is preliminary data.</text>
</comment>